<reference evidence="2" key="1">
    <citation type="submission" date="2022-11" db="UniProtKB">
        <authorList>
            <consortium name="WormBaseParasite"/>
        </authorList>
    </citation>
    <scope>IDENTIFICATION</scope>
</reference>
<evidence type="ECO:0000313" key="2">
    <source>
        <dbReference type="WBParaSite" id="ES5_v2.g11689.t1"/>
    </source>
</evidence>
<dbReference type="Proteomes" id="UP000887579">
    <property type="component" value="Unplaced"/>
</dbReference>
<sequence>MNAPELDLIFFLFSSLTIAAVIFLTGCSGKKKTTVIESDYERPPPLQTPRMVNSSSVHSTKNSSKVASAATDSRLPNIEPTQKEEGKIEEKKNEESKNPDDQKMGEEKKSEKKDEIEKKSESKKSEKNEEASPNPESPASKKSKRDEKSKSKVSEKKNEESDEQYCQVNFGPNDLPPPPPPTKA</sequence>
<organism evidence="1 2">
    <name type="scientific">Panagrolaimus sp. ES5</name>
    <dbReference type="NCBI Taxonomy" id="591445"/>
    <lineage>
        <taxon>Eukaryota</taxon>
        <taxon>Metazoa</taxon>
        <taxon>Ecdysozoa</taxon>
        <taxon>Nematoda</taxon>
        <taxon>Chromadorea</taxon>
        <taxon>Rhabditida</taxon>
        <taxon>Tylenchina</taxon>
        <taxon>Panagrolaimomorpha</taxon>
        <taxon>Panagrolaimoidea</taxon>
        <taxon>Panagrolaimidae</taxon>
        <taxon>Panagrolaimus</taxon>
    </lineage>
</organism>
<dbReference type="WBParaSite" id="ES5_v2.g11689.t1">
    <property type="protein sequence ID" value="ES5_v2.g11689.t1"/>
    <property type="gene ID" value="ES5_v2.g11689"/>
</dbReference>
<protein>
    <submittedName>
        <fullName evidence="2">Uncharacterized protein</fullName>
    </submittedName>
</protein>
<accession>A0AC34F480</accession>
<proteinExistence type="predicted"/>
<evidence type="ECO:0000313" key="1">
    <source>
        <dbReference type="Proteomes" id="UP000887579"/>
    </source>
</evidence>
<name>A0AC34F480_9BILA</name>